<evidence type="ECO:0000313" key="4">
    <source>
        <dbReference type="Proteomes" id="UP000064243"/>
    </source>
</evidence>
<dbReference type="Pfam" id="PF00581">
    <property type="entry name" value="Rhodanese"/>
    <property type="match status" value="1"/>
</dbReference>
<sequence length="147" mass="15506">MSLYRLPAAAAALALLSLTACSTESGPTLTAPEAFAQAQAGQLTLIDIRRPDEWRQTGVAEGALRINMVHPQGESGFVRQVAAELAGKRDTPIGIICRTGNRTTHMQQALQEAGFTEVYNIKEGMAGSGAGPGWIARGLPVEPCKTC</sequence>
<dbReference type="Proteomes" id="UP000064243">
    <property type="component" value="Unassembled WGS sequence"/>
</dbReference>
<dbReference type="PATRIC" id="fig|36861.3.peg.3198"/>
<evidence type="ECO:0000313" key="3">
    <source>
        <dbReference type="EMBL" id="KVW91334.1"/>
    </source>
</evidence>
<dbReference type="PROSITE" id="PS50206">
    <property type="entry name" value="RHODANESE_3"/>
    <property type="match status" value="1"/>
</dbReference>
<dbReference type="PANTHER" id="PTHR43031:SF16">
    <property type="entry name" value="OXIDOREDUCTASE"/>
    <property type="match status" value="1"/>
</dbReference>
<dbReference type="GO" id="GO:0016740">
    <property type="term" value="F:transferase activity"/>
    <property type="evidence" value="ECO:0007669"/>
    <property type="project" value="UniProtKB-KW"/>
</dbReference>
<dbReference type="SMART" id="SM00450">
    <property type="entry name" value="RHOD"/>
    <property type="match status" value="1"/>
</dbReference>
<dbReference type="EMBL" id="LDUG01000061">
    <property type="protein sequence ID" value="KVW91334.1"/>
    <property type="molecule type" value="Genomic_DNA"/>
</dbReference>
<dbReference type="SUPFAM" id="SSF52821">
    <property type="entry name" value="Rhodanese/Cell cycle control phosphatase"/>
    <property type="match status" value="1"/>
</dbReference>
<keyword evidence="1" id="KW-0732">Signal</keyword>
<dbReference type="InterPro" id="IPR036873">
    <property type="entry name" value="Rhodanese-like_dom_sf"/>
</dbReference>
<accession>A0A119CT01</accession>
<dbReference type="Gene3D" id="3.40.250.10">
    <property type="entry name" value="Rhodanese-like domain"/>
    <property type="match status" value="1"/>
</dbReference>
<evidence type="ECO:0000256" key="1">
    <source>
        <dbReference type="SAM" id="SignalP"/>
    </source>
</evidence>
<comment type="caution">
    <text evidence="3">The sequence shown here is derived from an EMBL/GenBank/DDBJ whole genome shotgun (WGS) entry which is preliminary data.</text>
</comment>
<dbReference type="OrthoDB" id="9784009at2"/>
<dbReference type="RefSeq" id="WP_059759338.1">
    <property type="nucleotide sequence ID" value="NZ_LDUG01000061.1"/>
</dbReference>
<organism evidence="3 4">
    <name type="scientific">Thiobacillus denitrificans</name>
    <dbReference type="NCBI Taxonomy" id="36861"/>
    <lineage>
        <taxon>Bacteria</taxon>
        <taxon>Pseudomonadati</taxon>
        <taxon>Pseudomonadota</taxon>
        <taxon>Betaproteobacteria</taxon>
        <taxon>Nitrosomonadales</taxon>
        <taxon>Thiobacillaceae</taxon>
        <taxon>Thiobacillus</taxon>
    </lineage>
</organism>
<dbReference type="PROSITE" id="PS51257">
    <property type="entry name" value="PROKAR_LIPOPROTEIN"/>
    <property type="match status" value="1"/>
</dbReference>
<reference evidence="3 4" key="1">
    <citation type="journal article" date="2015" name="Appl. Environ. Microbiol.">
        <title>Aerobic and Anaerobic Thiosulfate Oxidation by a Cold-Adapted, Subglacial Chemoautotroph.</title>
        <authorList>
            <person name="Harrold Z.R."/>
            <person name="Skidmore M.L."/>
            <person name="Hamilton T.L."/>
            <person name="Desch L."/>
            <person name="Amada K."/>
            <person name="van Gelder W."/>
            <person name="Glover K."/>
            <person name="Roden E.E."/>
            <person name="Boyd E.S."/>
        </authorList>
    </citation>
    <scope>NUCLEOTIDE SEQUENCE [LARGE SCALE GENOMIC DNA]</scope>
    <source>
        <strain evidence="3 4">RG</strain>
    </source>
</reference>
<dbReference type="PANTHER" id="PTHR43031">
    <property type="entry name" value="FAD-DEPENDENT OXIDOREDUCTASE"/>
    <property type="match status" value="1"/>
</dbReference>
<keyword evidence="4" id="KW-1185">Reference proteome</keyword>
<feature type="chain" id="PRO_5007161789" evidence="1">
    <location>
        <begin position="23"/>
        <end position="147"/>
    </location>
</feature>
<evidence type="ECO:0000259" key="2">
    <source>
        <dbReference type="PROSITE" id="PS50206"/>
    </source>
</evidence>
<dbReference type="InterPro" id="IPR050229">
    <property type="entry name" value="GlpE_sulfurtransferase"/>
</dbReference>
<feature type="signal peptide" evidence="1">
    <location>
        <begin position="1"/>
        <end position="22"/>
    </location>
</feature>
<feature type="domain" description="Rhodanese" evidence="2">
    <location>
        <begin position="39"/>
        <end position="143"/>
    </location>
</feature>
<gene>
    <name evidence="3" type="ORF">ABW22_16200</name>
</gene>
<keyword evidence="3" id="KW-0808">Transferase</keyword>
<dbReference type="AlphaFoldDB" id="A0A119CT01"/>
<protein>
    <submittedName>
        <fullName evidence="3">Sulfurtransferase</fullName>
    </submittedName>
</protein>
<proteinExistence type="predicted"/>
<name>A0A119CT01_THIDE</name>
<dbReference type="InterPro" id="IPR001763">
    <property type="entry name" value="Rhodanese-like_dom"/>
</dbReference>